<protein>
    <submittedName>
        <fullName evidence="1">Baseplate hub subunit</fullName>
    </submittedName>
</protein>
<organism evidence="1 2">
    <name type="scientific">Erwinia phage Cronus</name>
    <dbReference type="NCBI Taxonomy" id="2163633"/>
    <lineage>
        <taxon>Viruses</taxon>
        <taxon>Duplodnaviria</taxon>
        <taxon>Heunggongvirae</taxon>
        <taxon>Uroviricota</taxon>
        <taxon>Caudoviricetes</taxon>
        <taxon>Pantevenvirales</taxon>
        <taxon>Straboviridae</taxon>
        <taxon>Tevenvirinae</taxon>
        <taxon>Risoevirus</taxon>
        <taxon>Risoevirus cronus</taxon>
        <taxon>Roskildevirus cronus</taxon>
    </lineage>
</organism>
<dbReference type="EMBL" id="MH059636">
    <property type="protein sequence ID" value="AWD90350.1"/>
    <property type="molecule type" value="Genomic_DNA"/>
</dbReference>
<dbReference type="GeneID" id="65112783"/>
<name>A0A2S1GLU2_9CAUD</name>
<dbReference type="KEGG" id="vg:65112783"/>
<evidence type="ECO:0000313" key="2">
    <source>
        <dbReference type="Proteomes" id="UP000246316"/>
    </source>
</evidence>
<sequence>MFDYKFEIIVAGKTVSCRAFSLREYINLMKAKKDGTILQYVKELILKCTDAKDLNRQESEYLITQLWAHSLGEVNTQSTWECSCGHQMEVPLNLSQVQIDSLEPPVYNFGDFKIQFKYPKLFDDQNHARMIASCIDFIITGNERLSVDDLSAEELNQLYDAITIDDIKVITEQLLKPTVYLAVPIHCEKCGEKHVHIVKGLKEFFRLL</sequence>
<accession>A0A2S1GLU2</accession>
<dbReference type="InterPro" id="IPR024364">
    <property type="entry name" value="Baseplate_phage_T4-like"/>
</dbReference>
<proteinExistence type="predicted"/>
<dbReference type="Proteomes" id="UP000246316">
    <property type="component" value="Segment"/>
</dbReference>
<dbReference type="RefSeq" id="YP_010095149.1">
    <property type="nucleotide sequence ID" value="NC_055743.1"/>
</dbReference>
<reference evidence="1" key="1">
    <citation type="submission" date="2018-03" db="EMBL/GenBank/DDBJ databases">
        <title>Phage therapy in agriculture - a green tech approach to combat plant pathogenic bacteria.</title>
        <authorList>
            <person name="Carstens A.B."/>
            <person name="Djurhuus A.M."/>
            <person name="Hansen L.H."/>
        </authorList>
    </citation>
    <scope>NUCLEOTIDE SEQUENCE [LARGE SCALE GENOMIC DNA]</scope>
</reference>
<dbReference type="Pfam" id="PF12322">
    <property type="entry name" value="T4_baseplate"/>
    <property type="match status" value="1"/>
</dbReference>
<keyword evidence="2" id="KW-1185">Reference proteome</keyword>
<evidence type="ECO:0000313" key="1">
    <source>
        <dbReference type="EMBL" id="AWD90350.1"/>
    </source>
</evidence>